<organism evidence="1">
    <name type="scientific">Peduovirinae sp. ctOza1</name>
    <dbReference type="NCBI Taxonomy" id="2825095"/>
    <lineage>
        <taxon>Viruses</taxon>
        <taxon>Duplodnaviria</taxon>
        <taxon>Heunggongvirae</taxon>
        <taxon>Uroviricota</taxon>
        <taxon>Caudoviricetes</taxon>
        <taxon>Peduoviridae</taxon>
    </lineage>
</organism>
<name>A0A8S5UVZ2_9CAUD</name>
<protein>
    <submittedName>
        <fullName evidence="1">Uncharacterized protein</fullName>
    </submittedName>
</protein>
<accession>A0A8S5UVZ2</accession>
<dbReference type="EMBL" id="BK016152">
    <property type="protein sequence ID" value="DAF98655.1"/>
    <property type="molecule type" value="Genomic_DNA"/>
</dbReference>
<proteinExistence type="predicted"/>
<reference evidence="1" key="1">
    <citation type="journal article" date="2021" name="Proc. Natl. Acad. Sci. U.S.A.">
        <title>A Catalog of Tens of Thousands of Viruses from Human Metagenomes Reveals Hidden Associations with Chronic Diseases.</title>
        <authorList>
            <person name="Tisza M.J."/>
            <person name="Buck C.B."/>
        </authorList>
    </citation>
    <scope>NUCLEOTIDE SEQUENCE</scope>
    <source>
        <strain evidence="1">CtOza1</strain>
    </source>
</reference>
<sequence length="29" mass="3367">MACIQTNEMDNMIQMDMCKVIITDYLKGL</sequence>
<evidence type="ECO:0000313" key="1">
    <source>
        <dbReference type="EMBL" id="DAF98655.1"/>
    </source>
</evidence>